<reference evidence="5" key="1">
    <citation type="journal article" date="2019" name="Int. J. Syst. Evol. Microbiol.">
        <title>The Global Catalogue of Microorganisms (GCM) 10K type strain sequencing project: providing services to taxonomists for standard genome sequencing and annotation.</title>
        <authorList>
            <consortium name="The Broad Institute Genomics Platform"/>
            <consortium name="The Broad Institute Genome Sequencing Center for Infectious Disease"/>
            <person name="Wu L."/>
            <person name="Ma J."/>
        </authorList>
    </citation>
    <scope>NUCLEOTIDE SEQUENCE [LARGE SCALE GENOMIC DNA]</scope>
    <source>
        <strain evidence="5">CCUG 56401</strain>
    </source>
</reference>
<dbReference type="Proteomes" id="UP001597018">
    <property type="component" value="Unassembled WGS sequence"/>
</dbReference>
<sequence length="49" mass="4980">MHEIATAAGVGKGTVFRRFGDRTALIAAVLTLAANSGRPPETGDAPGTR</sequence>
<gene>
    <name evidence="4" type="ORF">ACFQ16_17495</name>
</gene>
<dbReference type="Gene3D" id="1.10.357.10">
    <property type="entry name" value="Tetracycline Repressor, domain 2"/>
    <property type="match status" value="1"/>
</dbReference>
<evidence type="ECO:0000259" key="3">
    <source>
        <dbReference type="PROSITE" id="PS50977"/>
    </source>
</evidence>
<comment type="caution">
    <text evidence="2">Lacks conserved residue(s) required for the propagation of feature annotation.</text>
</comment>
<dbReference type="RefSeq" id="WP_345601156.1">
    <property type="nucleotide sequence ID" value="NZ_BAABLT010000029.1"/>
</dbReference>
<dbReference type="PROSITE" id="PS50977">
    <property type="entry name" value="HTH_TETR_2"/>
    <property type="match status" value="1"/>
</dbReference>
<proteinExistence type="predicted"/>
<dbReference type="InterPro" id="IPR001647">
    <property type="entry name" value="HTH_TetR"/>
</dbReference>
<evidence type="ECO:0000256" key="2">
    <source>
        <dbReference type="PROSITE-ProRule" id="PRU00335"/>
    </source>
</evidence>
<evidence type="ECO:0000313" key="4">
    <source>
        <dbReference type="EMBL" id="MFD0921541.1"/>
    </source>
</evidence>
<dbReference type="Pfam" id="PF00440">
    <property type="entry name" value="TetR_N"/>
    <property type="match status" value="1"/>
</dbReference>
<organism evidence="4 5">
    <name type="scientific">Saccharopolyspora rosea</name>
    <dbReference type="NCBI Taxonomy" id="524884"/>
    <lineage>
        <taxon>Bacteria</taxon>
        <taxon>Bacillati</taxon>
        <taxon>Actinomycetota</taxon>
        <taxon>Actinomycetes</taxon>
        <taxon>Pseudonocardiales</taxon>
        <taxon>Pseudonocardiaceae</taxon>
        <taxon>Saccharopolyspora</taxon>
    </lineage>
</organism>
<keyword evidence="5" id="KW-1185">Reference proteome</keyword>
<name>A0ABW3FSK2_9PSEU</name>
<dbReference type="SUPFAM" id="SSF46689">
    <property type="entry name" value="Homeodomain-like"/>
    <property type="match status" value="1"/>
</dbReference>
<comment type="caution">
    <text evidence="4">The sequence shown here is derived from an EMBL/GenBank/DDBJ whole genome shotgun (WGS) entry which is preliminary data.</text>
</comment>
<dbReference type="EMBL" id="JBHTIW010000013">
    <property type="protein sequence ID" value="MFD0921541.1"/>
    <property type="molecule type" value="Genomic_DNA"/>
</dbReference>
<evidence type="ECO:0000313" key="5">
    <source>
        <dbReference type="Proteomes" id="UP001597018"/>
    </source>
</evidence>
<dbReference type="InterPro" id="IPR009057">
    <property type="entry name" value="Homeodomain-like_sf"/>
</dbReference>
<feature type="domain" description="HTH tetR-type" evidence="3">
    <location>
        <begin position="1"/>
        <end position="37"/>
    </location>
</feature>
<protein>
    <submittedName>
        <fullName evidence="4">TetR family transcriptional regulator</fullName>
    </submittedName>
</protein>
<accession>A0ABW3FSK2</accession>
<evidence type="ECO:0000256" key="1">
    <source>
        <dbReference type="ARBA" id="ARBA00023125"/>
    </source>
</evidence>
<keyword evidence="1 2" id="KW-0238">DNA-binding</keyword>